<accession>Q72NE5</accession>
<sequence>MNLKAYYFFFFEIEAISEQGSHRSCLLILGRIAVAFLICSINRCLFGIFPFKTCWGEKPNKTPLGLELYLGTAILRVSITSSNETIFLGNRNSYFIFLFTASIILFE</sequence>
<gene>
    <name evidence="1" type="ordered locus">LIC_12889</name>
</gene>
<dbReference type="KEGG" id="lic:LIC_12889"/>
<evidence type="ECO:0000313" key="1">
    <source>
        <dbReference type="EMBL" id="AAS71442.1"/>
    </source>
</evidence>
<reference evidence="1 2" key="1">
    <citation type="journal article" date="2004" name="J. Bacteriol.">
        <title>Comparative genomics of two Leptospira interrogans serovars reveals novel insights into physiology and pathogenesis.</title>
        <authorList>
            <person name="Nascimento A.L."/>
            <person name="Ko A.I."/>
            <person name="Martins E.A."/>
            <person name="Monteiro-Vitorello C.B."/>
            <person name="Ho P.L."/>
            <person name="Haake D.A."/>
            <person name="Verjovski-Almeida S."/>
            <person name="Hartskeerl R.A."/>
            <person name="Marques M.V."/>
            <person name="Oliveira M.C."/>
            <person name="Menck C.F."/>
            <person name="Leite L.C."/>
            <person name="Carrer H."/>
            <person name="Coutinho L.L."/>
            <person name="Degrave W.M."/>
            <person name="Dellagostin O.A."/>
            <person name="El-Dorry H."/>
            <person name="Ferro E.S."/>
            <person name="Ferro M.I."/>
            <person name="Furlan L.R."/>
            <person name="Gamberini M."/>
            <person name="Giglioti E.A."/>
            <person name="Goes-Neto A."/>
            <person name="Goldman G.H."/>
            <person name="Goldman M.H."/>
            <person name="Harakava R."/>
            <person name="Jeronimo S.M."/>
            <person name="Junqueira-De-Azevedo I.L."/>
            <person name="Kimura E.T."/>
            <person name="Kuramae E.E."/>
            <person name="Lemos E.G."/>
            <person name="Lemos M.V."/>
            <person name="Marino C.L."/>
            <person name="Nunes L.R."/>
            <person name="De Oliveira R.C."/>
            <person name="Pereira G.G."/>
            <person name="Reis M.S."/>
            <person name="Schriefer A."/>
            <person name="Siqueira W.J."/>
            <person name="Sommer P."/>
            <person name="Tsai S.M."/>
            <person name="Simpson A.J."/>
            <person name="Ferro J.A."/>
            <person name="Camargo L.E."/>
            <person name="Kitajima J.P."/>
            <person name="Setubal J.C."/>
            <person name="Van Sluys M.A."/>
        </authorList>
    </citation>
    <scope>NUCLEOTIDE SEQUENCE [LARGE SCALE GENOMIC DNA]</scope>
    <source>
        <strain evidence="1 2">Fiocruz L1-130</strain>
    </source>
</reference>
<dbReference type="EMBL" id="AE016823">
    <property type="protein sequence ID" value="AAS71442.1"/>
    <property type="molecule type" value="Genomic_DNA"/>
</dbReference>
<protein>
    <submittedName>
        <fullName evidence="1">Uncharacterized protein</fullName>
    </submittedName>
</protein>
<dbReference type="Proteomes" id="UP000007037">
    <property type="component" value="Chromosome I"/>
</dbReference>
<organism evidence="1 2">
    <name type="scientific">Leptospira interrogans serogroup Icterohaemorrhagiae serovar copenhageni (strain Fiocruz L1-130)</name>
    <dbReference type="NCBI Taxonomy" id="267671"/>
    <lineage>
        <taxon>Bacteria</taxon>
        <taxon>Pseudomonadati</taxon>
        <taxon>Spirochaetota</taxon>
        <taxon>Spirochaetia</taxon>
        <taxon>Leptospirales</taxon>
        <taxon>Leptospiraceae</taxon>
        <taxon>Leptospira</taxon>
    </lineage>
</organism>
<dbReference type="HOGENOM" id="CLU_175476_0_0_12"/>
<evidence type="ECO:0000313" key="2">
    <source>
        <dbReference type="Proteomes" id="UP000007037"/>
    </source>
</evidence>
<proteinExistence type="predicted"/>
<name>Q72NE5_LEPIC</name>
<dbReference type="AlphaFoldDB" id="Q72NE5"/>